<keyword evidence="3" id="KW-1185">Reference proteome</keyword>
<gene>
    <name evidence="2" type="ORF">Mal15_24980</name>
</gene>
<proteinExistence type="predicted"/>
<name>A0A5B9MDY8_9BACT</name>
<dbReference type="Proteomes" id="UP000321353">
    <property type="component" value="Chromosome"/>
</dbReference>
<dbReference type="EMBL" id="CP036264">
    <property type="protein sequence ID" value="QEF98446.1"/>
    <property type="molecule type" value="Genomic_DNA"/>
</dbReference>
<evidence type="ECO:0000313" key="3">
    <source>
        <dbReference type="Proteomes" id="UP000321353"/>
    </source>
</evidence>
<dbReference type="RefSeq" id="WP_147867973.1">
    <property type="nucleotide sequence ID" value="NZ_CP036264.1"/>
</dbReference>
<evidence type="ECO:0000313" key="2">
    <source>
        <dbReference type="EMBL" id="QEF98446.1"/>
    </source>
</evidence>
<protein>
    <submittedName>
        <fullName evidence="2">Uncharacterized protein</fullName>
    </submittedName>
</protein>
<accession>A0A5B9MDY8</accession>
<feature type="region of interest" description="Disordered" evidence="1">
    <location>
        <begin position="1"/>
        <end position="39"/>
    </location>
</feature>
<dbReference type="KEGG" id="smam:Mal15_24980"/>
<sequence>MSAQPSPSRGTYTRYRDDDDASRGAQGRPQGQKGLTPTQNQQLLQEVLGETLVRNQENSQQLLETLRRFRIRHQDHAIDPGLFVLIAKAVLKHRLGVRSRQLPAELYDEVGGALWSNEQSRRRIERLWNSLGAES</sequence>
<reference evidence="2 3" key="1">
    <citation type="submission" date="2019-02" db="EMBL/GenBank/DDBJ databases">
        <title>Planctomycetal bacteria perform biofilm scaping via a novel small molecule.</title>
        <authorList>
            <person name="Jeske O."/>
            <person name="Boedeker C."/>
            <person name="Wiegand S."/>
            <person name="Breitling P."/>
            <person name="Kallscheuer N."/>
            <person name="Jogler M."/>
            <person name="Rohde M."/>
            <person name="Petersen J."/>
            <person name="Medema M.H."/>
            <person name="Surup F."/>
            <person name="Jogler C."/>
        </authorList>
    </citation>
    <scope>NUCLEOTIDE SEQUENCE [LARGE SCALE GENOMIC DNA]</scope>
    <source>
        <strain evidence="2 3">Mal15</strain>
    </source>
</reference>
<dbReference type="AlphaFoldDB" id="A0A5B9MDY8"/>
<evidence type="ECO:0000256" key="1">
    <source>
        <dbReference type="SAM" id="MobiDB-lite"/>
    </source>
</evidence>
<organism evidence="2 3">
    <name type="scientific">Stieleria maiorica</name>
    <dbReference type="NCBI Taxonomy" id="2795974"/>
    <lineage>
        <taxon>Bacteria</taxon>
        <taxon>Pseudomonadati</taxon>
        <taxon>Planctomycetota</taxon>
        <taxon>Planctomycetia</taxon>
        <taxon>Pirellulales</taxon>
        <taxon>Pirellulaceae</taxon>
        <taxon>Stieleria</taxon>
    </lineage>
</organism>
<feature type="compositionally biased region" description="Polar residues" evidence="1">
    <location>
        <begin position="1"/>
        <end position="10"/>
    </location>
</feature>